<dbReference type="Gene3D" id="2.60.40.10">
    <property type="entry name" value="Immunoglobulins"/>
    <property type="match status" value="1"/>
</dbReference>
<reference evidence="5 6" key="1">
    <citation type="submission" date="2023-07" db="EMBL/GenBank/DDBJ databases">
        <title>Sorghum-associated microbial communities from plants grown in Nebraska, USA.</title>
        <authorList>
            <person name="Schachtman D."/>
        </authorList>
    </citation>
    <scope>NUCLEOTIDE SEQUENCE [LARGE SCALE GENOMIC DNA]</scope>
    <source>
        <strain evidence="5 6">BE107</strain>
    </source>
</reference>
<organism evidence="5 6">
    <name type="scientific">Pseudoxanthomonas sacheonensis</name>
    <dbReference type="NCBI Taxonomy" id="443615"/>
    <lineage>
        <taxon>Bacteria</taxon>
        <taxon>Pseudomonadati</taxon>
        <taxon>Pseudomonadota</taxon>
        <taxon>Gammaproteobacteria</taxon>
        <taxon>Lysobacterales</taxon>
        <taxon>Lysobacteraceae</taxon>
        <taxon>Pseudoxanthomonas</taxon>
    </lineage>
</organism>
<accession>A0ABU1RWV3</accession>
<evidence type="ECO:0000256" key="2">
    <source>
        <dbReference type="ARBA" id="ARBA00023295"/>
    </source>
</evidence>
<evidence type="ECO:0000313" key="6">
    <source>
        <dbReference type="Proteomes" id="UP001254759"/>
    </source>
</evidence>
<dbReference type="InterPro" id="IPR019492">
    <property type="entry name" value="Cyclo-malto-dextrinase_C"/>
</dbReference>
<dbReference type="SUPFAM" id="SSF51445">
    <property type="entry name" value="(Trans)glycosidases"/>
    <property type="match status" value="1"/>
</dbReference>
<comment type="caution">
    <text evidence="5">The sequence shown here is derived from an EMBL/GenBank/DDBJ whole genome shotgun (WGS) entry which is preliminary data.</text>
</comment>
<dbReference type="CDD" id="cd11340">
    <property type="entry name" value="AmyAc_bac_CMD_like_3"/>
    <property type="match status" value="1"/>
</dbReference>
<dbReference type="InterPro" id="IPR017853">
    <property type="entry name" value="GH"/>
</dbReference>
<feature type="domain" description="Glycosyl hydrolase family 13 catalytic" evidence="4">
    <location>
        <begin position="135"/>
        <end position="532"/>
    </location>
</feature>
<dbReference type="PANTHER" id="PTHR10357:SF210">
    <property type="entry name" value="MALTODEXTRIN GLUCOSIDASE"/>
    <property type="match status" value="1"/>
</dbReference>
<evidence type="ECO:0000256" key="1">
    <source>
        <dbReference type="ARBA" id="ARBA00022801"/>
    </source>
</evidence>
<keyword evidence="6" id="KW-1185">Reference proteome</keyword>
<feature type="chain" id="PRO_5045999732" evidence="3">
    <location>
        <begin position="25"/>
        <end position="620"/>
    </location>
</feature>
<dbReference type="Pfam" id="PF00128">
    <property type="entry name" value="Alpha-amylase"/>
    <property type="match status" value="1"/>
</dbReference>
<dbReference type="Proteomes" id="UP001254759">
    <property type="component" value="Unassembled WGS sequence"/>
</dbReference>
<dbReference type="SUPFAM" id="SSF51011">
    <property type="entry name" value="Glycosyl hydrolase domain"/>
    <property type="match status" value="1"/>
</dbReference>
<dbReference type="SMART" id="SM00642">
    <property type="entry name" value="Aamy"/>
    <property type="match status" value="1"/>
</dbReference>
<feature type="signal peptide" evidence="3">
    <location>
        <begin position="1"/>
        <end position="24"/>
    </location>
</feature>
<dbReference type="InterPro" id="IPR013783">
    <property type="entry name" value="Ig-like_fold"/>
</dbReference>
<gene>
    <name evidence="5" type="ORF">J2W94_003547</name>
</gene>
<dbReference type="GO" id="GO:0016798">
    <property type="term" value="F:hydrolase activity, acting on glycosyl bonds"/>
    <property type="evidence" value="ECO:0007669"/>
    <property type="project" value="UniProtKB-KW"/>
</dbReference>
<dbReference type="InterPro" id="IPR006047">
    <property type="entry name" value="GH13_cat_dom"/>
</dbReference>
<name>A0ABU1RWV3_9GAMM</name>
<dbReference type="Gene3D" id="2.60.40.1180">
    <property type="entry name" value="Golgi alpha-mannosidase II"/>
    <property type="match status" value="1"/>
</dbReference>
<dbReference type="PANTHER" id="PTHR10357">
    <property type="entry name" value="ALPHA-AMYLASE FAMILY MEMBER"/>
    <property type="match status" value="1"/>
</dbReference>
<proteinExistence type="predicted"/>
<dbReference type="Gene3D" id="3.20.20.80">
    <property type="entry name" value="Glycosidases"/>
    <property type="match status" value="1"/>
</dbReference>
<dbReference type="Pfam" id="PF09087">
    <property type="entry name" value="Cyc-maltodext_N"/>
    <property type="match status" value="1"/>
</dbReference>
<dbReference type="EMBL" id="JAVDTT010000006">
    <property type="protein sequence ID" value="MDR6843234.1"/>
    <property type="molecule type" value="Genomic_DNA"/>
</dbReference>
<keyword evidence="2 5" id="KW-0326">Glycosidase</keyword>
<evidence type="ECO:0000256" key="3">
    <source>
        <dbReference type="SAM" id="SignalP"/>
    </source>
</evidence>
<dbReference type="SUPFAM" id="SSF81296">
    <property type="entry name" value="E set domains"/>
    <property type="match status" value="1"/>
</dbReference>
<keyword evidence="3" id="KW-0732">Signal</keyword>
<sequence>MKTARMKVVIAFCFGLMLSASASARDFAIDHLEPASWWVGMKHSRVELMVHGNAIGPLQPRLSRPGVTVIDVQRVANPNYLFVTLEIAASASPGTFDIEFVDGDRVAARHPFRLDAREAGSAARKGFDASDAIYLITPDRFANGDPSNDSVAAMQERADRASPNGRHGGDIAGISAHLDYIAGMGFTQLWPTPLLENDQPKFSYHGYAITDLYRVDRRFGSNEDYRALSRSARAKGVGLIMDVVLNHIGSSHWWMRDLPTPDWINHGGKFAPTNHRRTTVQDPHAAPQDKADFVEGWFSPGMPDLNQRNPHLATYLIQNSLWWIEYAGLSGIREDTFGYADAEFLSAWGKAVLDEYPDFSMVGEEWSASPATVAHWQRGKVNADGHVPHMPSMMDFPVHTALRDALREAEGWDTGWIRLYEALANDYLYPDADRLVVFAENHDTTRMLANVKGDVALFKIAMAYLTTVRGTPQFFYGSEVLMEGPREREDGNIRADMPGGWAGDAKNAFTGAGLSPAERDAQDYLRRLLDWRRNTPVVQHGKLQHFAPVDGVYVYFRYDGQDTVMVALNRNAKPAPLALERFGRFIKAGSKGRDAMSGKAVALGTTLELAGDAATIISIE</sequence>
<dbReference type="InterPro" id="IPR013780">
    <property type="entry name" value="Glyco_hydro_b"/>
</dbReference>
<protein>
    <submittedName>
        <fullName evidence="5">Glycosidase</fullName>
    </submittedName>
</protein>
<dbReference type="InterPro" id="IPR015171">
    <property type="entry name" value="Cyc-maltodext_N"/>
</dbReference>
<dbReference type="RefSeq" id="WP_310096235.1">
    <property type="nucleotide sequence ID" value="NZ_JAVDTT010000006.1"/>
</dbReference>
<dbReference type="Pfam" id="PF10438">
    <property type="entry name" value="Cyc-maltodext_C"/>
    <property type="match status" value="1"/>
</dbReference>
<dbReference type="InterPro" id="IPR014756">
    <property type="entry name" value="Ig_E-set"/>
</dbReference>
<evidence type="ECO:0000313" key="5">
    <source>
        <dbReference type="EMBL" id="MDR6843234.1"/>
    </source>
</evidence>
<evidence type="ECO:0000259" key="4">
    <source>
        <dbReference type="SMART" id="SM00642"/>
    </source>
</evidence>
<keyword evidence="1" id="KW-0378">Hydrolase</keyword>